<keyword evidence="1" id="KW-0812">Transmembrane</keyword>
<reference evidence="4" key="5">
    <citation type="submission" date="2025-05" db="UniProtKB">
        <authorList>
            <consortium name="Ensembl"/>
        </authorList>
    </citation>
    <scope>IDENTIFICATION</scope>
</reference>
<organism evidence="3">
    <name type="scientific">Esox lucius</name>
    <name type="common">Northern pike</name>
    <dbReference type="NCBI Taxonomy" id="8010"/>
    <lineage>
        <taxon>Eukaryota</taxon>
        <taxon>Metazoa</taxon>
        <taxon>Chordata</taxon>
        <taxon>Craniata</taxon>
        <taxon>Vertebrata</taxon>
        <taxon>Euteleostomi</taxon>
        <taxon>Actinopterygii</taxon>
        <taxon>Neopterygii</taxon>
        <taxon>Teleostei</taxon>
        <taxon>Protacanthopterygii</taxon>
        <taxon>Esociformes</taxon>
        <taxon>Esocidae</taxon>
        <taxon>Esox</taxon>
    </lineage>
</organism>
<dbReference type="EMBL" id="BT079877">
    <property type="protein sequence ID" value="ACO14301.1"/>
    <property type="molecule type" value="mRNA"/>
</dbReference>
<sequence length="85" mass="8614">MSTPPPGSVSPPAGQLFGGCWSCRILSGGGLLLGAGYVFQAARKVMRQGGTTTIGTVAQIVFATSLAAWGIVVLADPVGKSHRKT</sequence>
<evidence type="ECO:0000313" key="3">
    <source>
        <dbReference type="EMBL" id="ACO14301.1"/>
    </source>
</evidence>
<evidence type="ECO:0000313" key="4">
    <source>
        <dbReference type="Ensembl" id="ENSELUP00000016329.1"/>
    </source>
</evidence>
<dbReference type="PANTHER" id="PTHR36469">
    <property type="entry name" value="DISTAL MEMBRANE-ARM ASSEMBLY COMPLEX PROTEIN 1"/>
    <property type="match status" value="1"/>
</dbReference>
<feature type="transmembrane region" description="Helical" evidence="1">
    <location>
        <begin position="16"/>
        <end position="39"/>
    </location>
</feature>
<feature type="domain" description="Distal membrane-arm assembly complex protein 1-like" evidence="2">
    <location>
        <begin position="19"/>
        <end position="64"/>
    </location>
</feature>
<dbReference type="Proteomes" id="UP000265140">
    <property type="component" value="Chromosome 7"/>
</dbReference>
<keyword evidence="1" id="KW-0472">Membrane</keyword>
<reference evidence="5" key="3">
    <citation type="journal article" date="2014" name="PLoS ONE">
        <title>The genome and linkage map of the northern pike (Esox lucius): conserved synteny revealed between the salmonid sister group and the Neoteleostei.</title>
        <authorList>
            <person name="Rondeau E.B."/>
            <person name="Minkley D.R."/>
            <person name="Leong J.S."/>
            <person name="Messmer A.M."/>
            <person name="Jantzen J.R."/>
            <person name="von Schalburg K.R."/>
            <person name="Lemon C."/>
            <person name="Bird N.H."/>
            <person name="Koop B.F."/>
        </authorList>
    </citation>
    <scope>NUCLEOTIDE SEQUENCE</scope>
</reference>
<reference evidence="3" key="2">
    <citation type="submission" date="2010-07" db="EMBL/GenBank/DDBJ databases">
        <title>Esox lucius ESTs and full-length cDNAs.</title>
        <authorList>
            <consortium name="cGRASP (B.F. Koop &amp; W.S. Davidson)"/>
            <person name="Leong J."/>
            <person name="Jantzen S."/>
            <person name="Cooper G."/>
            <person name="Davidson W.S."/>
            <person name="Koop B.F."/>
        </authorList>
    </citation>
    <scope>NUCLEOTIDE SEQUENCE</scope>
    <source>
        <tissue evidence="3">Head kidney</tissue>
    </source>
</reference>
<feature type="transmembrane region" description="Helical" evidence="1">
    <location>
        <begin position="51"/>
        <end position="75"/>
    </location>
</feature>
<dbReference type="OMA" id="FKNCWSC"/>
<dbReference type="PANTHER" id="PTHR36469:SF1">
    <property type="entry name" value="DISTAL MEMBRANE-ARM ASSEMBLY COMPLEX PROTEIN 1"/>
    <property type="match status" value="1"/>
</dbReference>
<keyword evidence="1" id="KW-1133">Transmembrane helix</keyword>
<gene>
    <name evidence="3" type="primary">CI123</name>
</gene>
<dbReference type="Pfam" id="PF15055">
    <property type="entry name" value="DMAC1_Dmo2"/>
    <property type="match status" value="1"/>
</dbReference>
<evidence type="ECO:0000256" key="1">
    <source>
        <dbReference type="SAM" id="Phobius"/>
    </source>
</evidence>
<dbReference type="STRING" id="8010.ENSELUP00000016329"/>
<dbReference type="Bgee" id="ENSELUG00000016143">
    <property type="expression patterns" value="Expressed in heart and 14 other cell types or tissues"/>
</dbReference>
<dbReference type="GeneTree" id="ENSGT01000000216063"/>
<dbReference type="InterPro" id="IPR028036">
    <property type="entry name" value="DMAC1-like_dom"/>
</dbReference>
<dbReference type="Ensembl" id="ENSELUT00000025632.3">
    <property type="protein sequence ID" value="ENSELUP00000016329.1"/>
    <property type="gene ID" value="ENSELUG00000016143.3"/>
</dbReference>
<accession>C1BZ48</accession>
<dbReference type="InterPro" id="IPR053117">
    <property type="entry name" value="DMAC_Protein"/>
</dbReference>
<evidence type="ECO:0000259" key="2">
    <source>
        <dbReference type="Pfam" id="PF15055"/>
    </source>
</evidence>
<protein>
    <submittedName>
        <fullName evidence="3">C9orf123 homolog</fullName>
    </submittedName>
</protein>
<name>C1BZ48_ESOLU</name>
<keyword evidence="5" id="KW-1185">Reference proteome</keyword>
<reference evidence="3" key="1">
    <citation type="journal article" date="2010" name="BMC Genomics">
        <title>Salmo salar and Esox lucius full-length cDNA sequences reveal changes in evolutionary pressures on a post-tetraploidization genome.</title>
        <authorList>
            <person name="Leong J.S."/>
            <person name="Jantzen S.G."/>
            <person name="von Schalburg K.R."/>
            <person name="Cooper G.A."/>
            <person name="Messmer A.M."/>
            <person name="Liao N.Y."/>
            <person name="Munro S."/>
            <person name="Moore R."/>
            <person name="Holt R.A."/>
            <person name="Jones S.J."/>
            <person name="Davidson W.S."/>
            <person name="Koop B.F."/>
        </authorList>
    </citation>
    <scope>NUCLEOTIDE SEQUENCE</scope>
    <source>
        <tissue evidence="3">Head kidney</tissue>
    </source>
</reference>
<reference evidence="4" key="4">
    <citation type="submission" date="2020-02" db="EMBL/GenBank/DDBJ databases">
        <title>Esox lucius (northern pike) genome, fEsoLuc1, primary haplotype.</title>
        <authorList>
            <person name="Myers G."/>
            <person name="Karagic N."/>
            <person name="Meyer A."/>
            <person name="Pippel M."/>
            <person name="Reichard M."/>
            <person name="Winkler S."/>
            <person name="Tracey A."/>
            <person name="Sims Y."/>
            <person name="Howe K."/>
            <person name="Rhie A."/>
            <person name="Formenti G."/>
            <person name="Durbin R."/>
            <person name="Fedrigo O."/>
            <person name="Jarvis E.D."/>
        </authorList>
    </citation>
    <scope>NUCLEOTIDE SEQUENCE [LARGE SCALE GENOMIC DNA]</scope>
</reference>
<evidence type="ECO:0000313" key="5">
    <source>
        <dbReference type="Proteomes" id="UP000265140"/>
    </source>
</evidence>
<dbReference type="AlphaFoldDB" id="C1BZ48"/>
<proteinExistence type="evidence at transcript level"/>